<dbReference type="Gene3D" id="2.60.120.10">
    <property type="entry name" value="Jelly Rolls"/>
    <property type="match status" value="1"/>
</dbReference>
<dbReference type="InterPro" id="IPR011051">
    <property type="entry name" value="RmlC_Cupin_sf"/>
</dbReference>
<dbReference type="SUPFAM" id="SSF51182">
    <property type="entry name" value="RmlC-like cupins"/>
    <property type="match status" value="1"/>
</dbReference>
<protein>
    <recommendedName>
        <fullName evidence="2">AraC-type arabinose-binding/dimerisation domain-containing protein</fullName>
    </recommendedName>
</protein>
<evidence type="ECO:0008006" key="2">
    <source>
        <dbReference type="Google" id="ProtNLM"/>
    </source>
</evidence>
<gene>
    <name evidence="1" type="ORF">GALL_508370</name>
</gene>
<sequence>MKRVFWSFSAVLWIVIGSPAWAEDQVRINPTDPQPTCTMCPGTYIPLAELEEYTRKALAEKLIDQQVRDIDIGKARIGIGMVHRGKLDKPAPDSVAEHDQISEVYHVISGAATLVLGPDIVNRQRRPATMRTVVEFNGPGNNGSEVRDGIAYEIKAGDVVVIPAGTGHWFTRIEDHIDYLMVRIDPDKVTPLKSEAQSREYLSMPASRGR</sequence>
<organism evidence="1">
    <name type="scientific">mine drainage metagenome</name>
    <dbReference type="NCBI Taxonomy" id="410659"/>
    <lineage>
        <taxon>unclassified sequences</taxon>
        <taxon>metagenomes</taxon>
        <taxon>ecological metagenomes</taxon>
    </lineage>
</organism>
<name>A0A1J5PIH0_9ZZZZ</name>
<reference evidence="1" key="1">
    <citation type="submission" date="2016-10" db="EMBL/GenBank/DDBJ databases">
        <title>Sequence of Gallionella enrichment culture.</title>
        <authorList>
            <person name="Poehlein A."/>
            <person name="Muehling M."/>
            <person name="Daniel R."/>
        </authorList>
    </citation>
    <scope>NUCLEOTIDE SEQUENCE</scope>
</reference>
<comment type="caution">
    <text evidence="1">The sequence shown here is derived from an EMBL/GenBank/DDBJ whole genome shotgun (WGS) entry which is preliminary data.</text>
</comment>
<dbReference type="InterPro" id="IPR014710">
    <property type="entry name" value="RmlC-like_jellyroll"/>
</dbReference>
<dbReference type="AlphaFoldDB" id="A0A1J5PIH0"/>
<dbReference type="EMBL" id="MLJW01005834">
    <property type="protein sequence ID" value="OIQ67583.1"/>
    <property type="molecule type" value="Genomic_DNA"/>
</dbReference>
<evidence type="ECO:0000313" key="1">
    <source>
        <dbReference type="EMBL" id="OIQ67583.1"/>
    </source>
</evidence>
<proteinExistence type="predicted"/>
<accession>A0A1J5PIH0</accession>